<protein>
    <submittedName>
        <fullName evidence="2">Uncharacterized protein</fullName>
    </submittedName>
</protein>
<keyword evidence="3" id="KW-1185">Reference proteome</keyword>
<evidence type="ECO:0000256" key="1">
    <source>
        <dbReference type="SAM" id="Phobius"/>
    </source>
</evidence>
<dbReference type="Proteomes" id="UP000248044">
    <property type="component" value="Chromosome"/>
</dbReference>
<dbReference type="AlphaFoldDB" id="A0A2U9IE85"/>
<dbReference type="EMBL" id="CP029289">
    <property type="protein sequence ID" value="AWR94244.1"/>
    <property type="molecule type" value="Genomic_DNA"/>
</dbReference>
<organism evidence="2 3">
    <name type="scientific">Acidianus brierleyi</name>
    <dbReference type="NCBI Taxonomy" id="41673"/>
    <lineage>
        <taxon>Archaea</taxon>
        <taxon>Thermoproteota</taxon>
        <taxon>Thermoprotei</taxon>
        <taxon>Sulfolobales</taxon>
        <taxon>Sulfolobaceae</taxon>
        <taxon>Acidianus</taxon>
    </lineage>
</organism>
<keyword evidence="1" id="KW-0472">Membrane</keyword>
<evidence type="ECO:0000313" key="2">
    <source>
        <dbReference type="EMBL" id="AWR94244.1"/>
    </source>
</evidence>
<keyword evidence="1" id="KW-0812">Transmembrane</keyword>
<dbReference type="KEGG" id="abri:DFR85_06200"/>
<feature type="transmembrane region" description="Helical" evidence="1">
    <location>
        <begin position="6"/>
        <end position="27"/>
    </location>
</feature>
<keyword evidence="1" id="KW-1133">Transmembrane helix</keyword>
<name>A0A2U9IE85_9CREN</name>
<reference evidence="2 3" key="1">
    <citation type="submission" date="2018-05" db="EMBL/GenBank/DDBJ databases">
        <title>Complete Genome Sequences of Extremely Thermoacidophilic, Metal-Mobilizing Type-Strain Members of the Archaeal Family Sulfolobaceae: Acidianus brierleyi DSM-1651T, Acidianus sulfidivorans DSM-18786T, Metallosphaera hakonensis DSM-7519T, and Metallosphaera prunae DSM-10039T.</title>
        <authorList>
            <person name="Counts J.A."/>
            <person name="Kelly R.M."/>
        </authorList>
    </citation>
    <scope>NUCLEOTIDE SEQUENCE [LARGE SCALE GENOMIC DNA]</scope>
    <source>
        <strain evidence="2 3">DSM 1651</strain>
    </source>
</reference>
<proteinExistence type="predicted"/>
<sequence>MENNILLLIIIITVILMSLIASSLYFISTTFTISASSIQKEALSLTEGFTSTVSPITYKVNLGKTISQSNYTVNFLFIPSISNYNGNIYIVPFIASPQLNYYYYIPSNNAEIHLSFPSVSINKIEFPQGGGLLVNVNAYKIDNGNTINITATVKNNEIIYFWIIVNISGILYRIATPYVNPWDYGLGVYVATTSGSYTVSSFSNSAVTPHSKLGDSFGFWFEEIGTGNIILSNYTYEAANKVNLSIVIYLINSHINTTIYENGIYKRSFTVAISKNSWYYFDARYNSRNGFLVQLILQLN</sequence>
<gene>
    <name evidence="2" type="ORF">DFR85_06200</name>
</gene>
<evidence type="ECO:0000313" key="3">
    <source>
        <dbReference type="Proteomes" id="UP000248044"/>
    </source>
</evidence>
<accession>A0A2U9IE85</accession>